<accession>A0A1X3D9B5</accession>
<proteinExistence type="predicted"/>
<dbReference type="CDD" id="cd06529">
    <property type="entry name" value="S24_LexA-like"/>
    <property type="match status" value="1"/>
</dbReference>
<dbReference type="Gene3D" id="1.10.260.40">
    <property type="entry name" value="lambda repressor-like DNA-binding domains"/>
    <property type="match status" value="1"/>
</dbReference>
<organism evidence="3 4">
    <name type="scientific">Neisseria dentiae</name>
    <dbReference type="NCBI Taxonomy" id="194197"/>
    <lineage>
        <taxon>Bacteria</taxon>
        <taxon>Pseudomonadati</taxon>
        <taxon>Pseudomonadota</taxon>
        <taxon>Betaproteobacteria</taxon>
        <taxon>Neisseriales</taxon>
        <taxon>Neisseriaceae</taxon>
        <taxon>Neisseria</taxon>
    </lineage>
</organism>
<comment type="caution">
    <text evidence="3">The sequence shown here is derived from an EMBL/GenBank/DDBJ whole genome shotgun (WGS) entry which is preliminary data.</text>
</comment>
<reference evidence="4" key="1">
    <citation type="submission" date="2017-01" db="EMBL/GenBank/DDBJ databases">
        <authorList>
            <person name="Wolfgang W.J."/>
            <person name="Cole J."/>
            <person name="Wroblewski D."/>
            <person name="Mcginnis J."/>
            <person name="Musser K.A."/>
        </authorList>
    </citation>
    <scope>NUCLEOTIDE SEQUENCE [LARGE SCALE GENOMIC DNA]</scope>
    <source>
        <strain evidence="4">DSM 19151</strain>
    </source>
</reference>
<dbReference type="CDD" id="cd00093">
    <property type="entry name" value="HTH_XRE"/>
    <property type="match status" value="1"/>
</dbReference>
<feature type="region of interest" description="Disordered" evidence="1">
    <location>
        <begin position="102"/>
        <end position="130"/>
    </location>
</feature>
<evidence type="ECO:0000313" key="4">
    <source>
        <dbReference type="Proteomes" id="UP000193118"/>
    </source>
</evidence>
<dbReference type="AlphaFoldDB" id="A0A1X3D9B5"/>
<name>A0A1X3D9B5_9NEIS</name>
<dbReference type="GO" id="GO:0003677">
    <property type="term" value="F:DNA binding"/>
    <property type="evidence" value="ECO:0007669"/>
    <property type="project" value="InterPro"/>
</dbReference>
<dbReference type="Pfam" id="PF00717">
    <property type="entry name" value="Peptidase_S24"/>
    <property type="match status" value="1"/>
</dbReference>
<dbReference type="InterPro" id="IPR015927">
    <property type="entry name" value="Peptidase_S24_S26A/B/C"/>
</dbReference>
<dbReference type="InterPro" id="IPR010982">
    <property type="entry name" value="Lambda_DNA-bd_dom_sf"/>
</dbReference>
<dbReference type="SUPFAM" id="SSF51306">
    <property type="entry name" value="LexA/Signal peptidase"/>
    <property type="match status" value="1"/>
</dbReference>
<gene>
    <name evidence="3" type="ORF">BWD09_07135</name>
</gene>
<feature type="domain" description="Peptidase S24/S26A/S26B/S26C" evidence="2">
    <location>
        <begin position="165"/>
        <end position="267"/>
    </location>
</feature>
<evidence type="ECO:0000313" key="3">
    <source>
        <dbReference type="EMBL" id="OSI16529.1"/>
    </source>
</evidence>
<dbReference type="STRING" id="194197.BWD09_07135"/>
<keyword evidence="4" id="KW-1185">Reference proteome</keyword>
<evidence type="ECO:0000256" key="1">
    <source>
        <dbReference type="SAM" id="MobiDB-lite"/>
    </source>
</evidence>
<sequence>MAKIQSVINLETVNMKTIEEIRAERLDLIIKQLGSQSNFAEAIGKSPSQVSQWVNSSLDSKSGKPRSLSSSTARKIEKILKLPNAWFDTPINVDNSGTMQLSNNYGNGHQSNNQYSMYSQGGESQPATPAQQDQFLKVMPLLDISDGLQYALGNLPQDEMQRAGDKIATFVSHSDKSFGIKMADDSMTIQNAADDETIFKGDILIIEPMMEPRDNDIVLVCLDYSTRQRPIIARLQFGISGGYMINQANRSAGYIPMPDDAVICGVVIEIKRRIIEPDIVRSRHDDGWQILNTLQKAV</sequence>
<dbReference type="InterPro" id="IPR001387">
    <property type="entry name" value="Cro/C1-type_HTH"/>
</dbReference>
<dbReference type="EMBL" id="MTBO01000015">
    <property type="protein sequence ID" value="OSI16529.1"/>
    <property type="molecule type" value="Genomic_DNA"/>
</dbReference>
<protein>
    <recommendedName>
        <fullName evidence="2">Peptidase S24/S26A/S26B/S26C domain-containing protein</fullName>
    </recommendedName>
</protein>
<evidence type="ECO:0000259" key="2">
    <source>
        <dbReference type="Pfam" id="PF00717"/>
    </source>
</evidence>
<dbReference type="Proteomes" id="UP000193118">
    <property type="component" value="Unassembled WGS sequence"/>
</dbReference>
<dbReference type="InterPro" id="IPR036286">
    <property type="entry name" value="LexA/Signal_pep-like_sf"/>
</dbReference>
<dbReference type="InterPro" id="IPR039418">
    <property type="entry name" value="LexA-like"/>
</dbReference>
<dbReference type="Gene3D" id="2.10.109.10">
    <property type="entry name" value="Umud Fragment, subunit A"/>
    <property type="match status" value="1"/>
</dbReference>